<dbReference type="InterPro" id="IPR016032">
    <property type="entry name" value="Sig_transdc_resp-reg_C-effctor"/>
</dbReference>
<evidence type="ECO:0000256" key="7">
    <source>
        <dbReference type="SAM" id="Phobius"/>
    </source>
</evidence>
<feature type="transmembrane region" description="Helical" evidence="7">
    <location>
        <begin position="396"/>
        <end position="414"/>
    </location>
</feature>
<dbReference type="PROSITE" id="PS50005">
    <property type="entry name" value="TPR"/>
    <property type="match status" value="1"/>
</dbReference>
<dbReference type="InterPro" id="IPR011990">
    <property type="entry name" value="TPR-like_helical_dom_sf"/>
</dbReference>
<dbReference type="SUPFAM" id="SSF48452">
    <property type="entry name" value="TPR-like"/>
    <property type="match status" value="1"/>
</dbReference>
<organism evidence="10 11">
    <name type="scientific">Taibaiella chishuiensis</name>
    <dbReference type="NCBI Taxonomy" id="1434707"/>
    <lineage>
        <taxon>Bacteria</taxon>
        <taxon>Pseudomonadati</taxon>
        <taxon>Bacteroidota</taxon>
        <taxon>Chitinophagia</taxon>
        <taxon>Chitinophagales</taxon>
        <taxon>Chitinophagaceae</taxon>
        <taxon>Taibaiella</taxon>
    </lineage>
</organism>
<evidence type="ECO:0000256" key="1">
    <source>
        <dbReference type="ARBA" id="ARBA00004496"/>
    </source>
</evidence>
<dbReference type="SMART" id="SM00421">
    <property type="entry name" value="HTH_LUXR"/>
    <property type="match status" value="1"/>
</dbReference>
<feature type="domain" description="HTH luxR-type" evidence="9">
    <location>
        <begin position="510"/>
        <end position="567"/>
    </location>
</feature>
<feature type="repeat" description="TPR" evidence="6">
    <location>
        <begin position="202"/>
        <end position="235"/>
    </location>
</feature>
<dbReference type="Gene3D" id="1.25.40.10">
    <property type="entry name" value="Tetratricopeptide repeat domain"/>
    <property type="match status" value="1"/>
</dbReference>
<accession>A0A2P8D813</accession>
<dbReference type="InterPro" id="IPR019734">
    <property type="entry name" value="TPR_rpt"/>
</dbReference>
<dbReference type="PANTHER" id="PTHR46630">
    <property type="entry name" value="TETRATRICOPEPTIDE REPEAT PROTEIN 29"/>
    <property type="match status" value="1"/>
</dbReference>
<evidence type="ECO:0000256" key="4">
    <source>
        <dbReference type="ARBA" id="ARBA00022803"/>
    </source>
</evidence>
<dbReference type="SUPFAM" id="SSF46894">
    <property type="entry name" value="C-terminal effector domain of the bipartite response regulators"/>
    <property type="match status" value="1"/>
</dbReference>
<evidence type="ECO:0000313" key="10">
    <source>
        <dbReference type="EMBL" id="PSK93321.1"/>
    </source>
</evidence>
<dbReference type="GO" id="GO:0006355">
    <property type="term" value="P:regulation of DNA-templated transcription"/>
    <property type="evidence" value="ECO:0007669"/>
    <property type="project" value="InterPro"/>
</dbReference>
<dbReference type="RefSeq" id="WP_181358394.1">
    <property type="nucleotide sequence ID" value="NZ_PYGD01000002.1"/>
</dbReference>
<dbReference type="SMART" id="SM00028">
    <property type="entry name" value="TPR"/>
    <property type="match status" value="4"/>
</dbReference>
<comment type="caution">
    <text evidence="10">The sequence shown here is derived from an EMBL/GenBank/DDBJ whole genome shotgun (WGS) entry which is preliminary data.</text>
</comment>
<proteinExistence type="inferred from homology"/>
<keyword evidence="7" id="KW-0812">Transmembrane</keyword>
<dbReference type="InterPro" id="IPR036388">
    <property type="entry name" value="WH-like_DNA-bd_sf"/>
</dbReference>
<reference evidence="10 11" key="1">
    <citation type="submission" date="2018-03" db="EMBL/GenBank/DDBJ databases">
        <title>Genomic Encyclopedia of Type Strains, Phase III (KMG-III): the genomes of soil and plant-associated and newly described type strains.</title>
        <authorList>
            <person name="Whitman W."/>
        </authorList>
    </citation>
    <scope>NUCLEOTIDE SEQUENCE [LARGE SCALE GENOMIC DNA]</scope>
    <source>
        <strain evidence="10 11">CGMCC 1.12700</strain>
    </source>
</reference>
<evidence type="ECO:0000256" key="5">
    <source>
        <dbReference type="ARBA" id="ARBA00038253"/>
    </source>
</evidence>
<comment type="subcellular location">
    <subcellularLocation>
        <location evidence="1">Cytoplasm</location>
    </subcellularLocation>
</comment>
<dbReference type="Pfam" id="PF13424">
    <property type="entry name" value="TPR_12"/>
    <property type="match status" value="1"/>
</dbReference>
<dbReference type="AlphaFoldDB" id="A0A2P8D813"/>
<keyword evidence="10" id="KW-0238">DNA-binding</keyword>
<keyword evidence="7" id="KW-1133">Transmembrane helix</keyword>
<dbReference type="EMBL" id="PYGD01000002">
    <property type="protein sequence ID" value="PSK93321.1"/>
    <property type="molecule type" value="Genomic_DNA"/>
</dbReference>
<comment type="similarity">
    <text evidence="5">Belongs to the Rap family.</text>
</comment>
<dbReference type="InterPro" id="IPR000792">
    <property type="entry name" value="Tscrpt_reg_LuxR_C"/>
</dbReference>
<feature type="signal peptide" evidence="8">
    <location>
        <begin position="1"/>
        <end position="23"/>
    </location>
</feature>
<keyword evidence="11" id="KW-1185">Reference proteome</keyword>
<gene>
    <name evidence="10" type="ORF">B0I18_102291</name>
</gene>
<evidence type="ECO:0000313" key="11">
    <source>
        <dbReference type="Proteomes" id="UP000240572"/>
    </source>
</evidence>
<evidence type="ECO:0000256" key="6">
    <source>
        <dbReference type="PROSITE-ProRule" id="PRU00339"/>
    </source>
</evidence>
<dbReference type="PANTHER" id="PTHR46630:SF1">
    <property type="entry name" value="TETRATRICOPEPTIDE REPEAT PROTEIN 29"/>
    <property type="match status" value="1"/>
</dbReference>
<evidence type="ECO:0000256" key="2">
    <source>
        <dbReference type="ARBA" id="ARBA00022490"/>
    </source>
</evidence>
<dbReference type="Proteomes" id="UP000240572">
    <property type="component" value="Unassembled WGS sequence"/>
</dbReference>
<keyword evidence="2" id="KW-0963">Cytoplasm</keyword>
<keyword evidence="7" id="KW-0472">Membrane</keyword>
<dbReference type="GO" id="GO:0003677">
    <property type="term" value="F:DNA binding"/>
    <property type="evidence" value="ECO:0007669"/>
    <property type="project" value="UniProtKB-KW"/>
</dbReference>
<evidence type="ECO:0000256" key="3">
    <source>
        <dbReference type="ARBA" id="ARBA00022737"/>
    </source>
</evidence>
<dbReference type="InterPro" id="IPR051476">
    <property type="entry name" value="Bac_ResReg_Asp_Phosphatase"/>
</dbReference>
<feature type="chain" id="PRO_5015135994" evidence="8">
    <location>
        <begin position="24"/>
        <end position="567"/>
    </location>
</feature>
<keyword evidence="8" id="KW-0732">Signal</keyword>
<evidence type="ECO:0000256" key="8">
    <source>
        <dbReference type="SAM" id="SignalP"/>
    </source>
</evidence>
<name>A0A2P8D813_9BACT</name>
<sequence length="567" mass="65401">MKFCAAFLLSLLFLLCCANGARAGTADTLQHMDQDRLVGYTFRVFNTEIQYTDSVTAFRTLDRVAEIARDRNSCALEMCAVFLKGKYCFIRNAGRKFKVVDCIPFFDTVLAKEHCSDMLYTEAMFFKGYALSRTAEYSKGFEYIIRAKEKAKAEGFEGFPNTFELYALLGNTFYSFSDYENSLTYLLEAIPYQSTVEMREAVDLYNTIALCYRQMGKYDTAGYYFKHALDLANTAHVSDWIGIVSGNIGELLYRQKQYREALPYLQRDVQISMATQQTASAAKASLSMVRVYLALEQQDSAAVILQNARPLVFQAGENKVLADYYQNLFKLYKDRDGKLAIRYVDSFHYFQDLAAREMDVVVADRIKSKLETEKYQSNIKLLESEKRWHQTERKSVVVILLLIVLVCWLIVRRIRQERRHARKELANACLLLDTYTASLKQKSRLLEEARLELDTRSIPLVAGDDNPEQNELVLQKLQQATILTEENWKDFKRLFSQIHTQFFSHLEKHFPNLTNAEIRLLALSKIGLSTNEKASALGISPDSVRKTKLRLYKKLGITEEEMLRRMM</sequence>
<keyword evidence="4 6" id="KW-0802">TPR repeat</keyword>
<dbReference type="GO" id="GO:0005737">
    <property type="term" value="C:cytoplasm"/>
    <property type="evidence" value="ECO:0007669"/>
    <property type="project" value="UniProtKB-SubCell"/>
</dbReference>
<dbReference type="Gene3D" id="1.10.10.10">
    <property type="entry name" value="Winged helix-like DNA-binding domain superfamily/Winged helix DNA-binding domain"/>
    <property type="match status" value="1"/>
</dbReference>
<protein>
    <submittedName>
        <fullName evidence="10">DNA-binding CsgD family transcriptional regulator</fullName>
    </submittedName>
</protein>
<keyword evidence="3" id="KW-0677">Repeat</keyword>
<evidence type="ECO:0000259" key="9">
    <source>
        <dbReference type="SMART" id="SM00421"/>
    </source>
</evidence>